<gene>
    <name evidence="2" type="ORF">S01H4_40529</name>
</gene>
<dbReference type="InterPro" id="IPR028277">
    <property type="entry name" value="Lsm_C"/>
</dbReference>
<dbReference type="Pfam" id="PF01423">
    <property type="entry name" value="LSM"/>
    <property type="match status" value="1"/>
</dbReference>
<evidence type="ECO:0000313" key="2">
    <source>
        <dbReference type="EMBL" id="GAG92118.1"/>
    </source>
</evidence>
<dbReference type="Gene3D" id="3.30.310.60">
    <property type="entry name" value="Like-Sm ribonucleoprotein, C-terminal domain"/>
    <property type="match status" value="1"/>
</dbReference>
<dbReference type="SMART" id="SM00651">
    <property type="entry name" value="Sm"/>
    <property type="match status" value="1"/>
</dbReference>
<protein>
    <recommendedName>
        <fullName evidence="1">Sm domain-containing protein</fullName>
    </recommendedName>
</protein>
<dbReference type="PROSITE" id="PS52002">
    <property type="entry name" value="SM"/>
    <property type="match status" value="1"/>
</dbReference>
<proteinExistence type="predicted"/>
<comment type="caution">
    <text evidence="2">The sequence shown here is derived from an EMBL/GenBank/DDBJ whole genome shotgun (WGS) entry which is preliminary data.</text>
</comment>
<dbReference type="GO" id="GO:0003723">
    <property type="term" value="F:RNA binding"/>
    <property type="evidence" value="ECO:0007669"/>
    <property type="project" value="InterPro"/>
</dbReference>
<reference evidence="2" key="1">
    <citation type="journal article" date="2014" name="Front. Microbiol.">
        <title>High frequency of phylogenetically diverse reductive dehalogenase-homologous genes in deep subseafloor sedimentary metagenomes.</title>
        <authorList>
            <person name="Kawai M."/>
            <person name="Futagami T."/>
            <person name="Toyoda A."/>
            <person name="Takaki Y."/>
            <person name="Nishi S."/>
            <person name="Hori S."/>
            <person name="Arai W."/>
            <person name="Tsubouchi T."/>
            <person name="Morono Y."/>
            <person name="Uchiyama I."/>
            <person name="Ito T."/>
            <person name="Fujiyama A."/>
            <person name="Inagaki F."/>
            <person name="Takami H."/>
        </authorList>
    </citation>
    <scope>NUCLEOTIDE SEQUENCE</scope>
    <source>
        <strain evidence="2">Expedition CK06-06</strain>
    </source>
</reference>
<dbReference type="Pfam" id="PF14894">
    <property type="entry name" value="Lsm_C"/>
    <property type="match status" value="1"/>
</dbReference>
<dbReference type="SUPFAM" id="SSF50182">
    <property type="entry name" value="Sm-like ribonucleoproteins"/>
    <property type="match status" value="1"/>
</dbReference>
<organism evidence="2">
    <name type="scientific">marine sediment metagenome</name>
    <dbReference type="NCBI Taxonomy" id="412755"/>
    <lineage>
        <taxon>unclassified sequences</taxon>
        <taxon>metagenomes</taxon>
        <taxon>ecological metagenomes</taxon>
    </lineage>
</organism>
<dbReference type="Gene3D" id="2.30.30.100">
    <property type="match status" value="1"/>
</dbReference>
<feature type="domain" description="Sm" evidence="1">
    <location>
        <begin position="9"/>
        <end position="78"/>
    </location>
</feature>
<dbReference type="InterPro" id="IPR047575">
    <property type="entry name" value="Sm"/>
</dbReference>
<name>X1C6U7_9ZZZZ</name>
<dbReference type="EMBL" id="BART01022080">
    <property type="protein sequence ID" value="GAG92118.1"/>
    <property type="molecule type" value="Genomic_DNA"/>
</dbReference>
<dbReference type="InterPro" id="IPR037156">
    <property type="entry name" value="Lsm_C_sf"/>
</dbReference>
<evidence type="ECO:0000259" key="1">
    <source>
        <dbReference type="PROSITE" id="PS52002"/>
    </source>
</evidence>
<sequence>MSDVAAMRAFNRELAAVVGATVEVVINTGKTYSGTLKGIDQTSLSIVLSDVVADGETSIPKIFIYGSSIISFSVAEREISLEGLVKELERTFPPGGVQFYPDTGIILVMNKIRISKDGIEGSGPLYERVAVIADDWLKEHGLAQ</sequence>
<dbReference type="AlphaFoldDB" id="X1C6U7"/>
<accession>X1C6U7</accession>
<dbReference type="InterPro" id="IPR010920">
    <property type="entry name" value="LSM_dom_sf"/>
</dbReference>
<dbReference type="InterPro" id="IPR001163">
    <property type="entry name" value="Sm_dom_euk/arc"/>
</dbReference>